<evidence type="ECO:0000256" key="5">
    <source>
        <dbReference type="ARBA" id="ARBA00023242"/>
    </source>
</evidence>
<keyword evidence="2 6" id="KW-0853">WD repeat</keyword>
<evidence type="ECO:0000313" key="10">
    <source>
        <dbReference type="Proteomes" id="UP001146793"/>
    </source>
</evidence>
<comment type="caution">
    <text evidence="9">The sequence shown here is derived from an EMBL/GenBank/DDBJ whole genome shotgun (WGS) entry which is preliminary data.</text>
</comment>
<proteinExistence type="predicted"/>
<dbReference type="PANTHER" id="PTHR22850">
    <property type="entry name" value="WD40 REPEAT FAMILY"/>
    <property type="match status" value="1"/>
</dbReference>
<dbReference type="InterPro" id="IPR050459">
    <property type="entry name" value="WD_repeat_RBAP46/RBAP48/MSI1"/>
</dbReference>
<dbReference type="InterPro" id="IPR019775">
    <property type="entry name" value="WD40_repeat_CS"/>
</dbReference>
<dbReference type="GO" id="GO:0006325">
    <property type="term" value="P:chromatin organization"/>
    <property type="evidence" value="ECO:0007669"/>
    <property type="project" value="UniProtKB-KW"/>
</dbReference>
<evidence type="ECO:0000259" key="8">
    <source>
        <dbReference type="Pfam" id="PF12265"/>
    </source>
</evidence>
<sequence>MVNFHQQIKPFFFFLLYRLCINFLVKILGSQNFKEEEKKKIKRKNKTNNESSDTSSESTESSETTSSSDSEDFLDSGDEDWYNSKNRLCKWIITHKLNYQSLTTQWIASESPKSKQTIILATNKENKNSSSNCLTIGNFTFDEEMKGEIKINNEGKYFKYTHRLKANTEINRARYNPFDPQIIATKNADGKIYLYNLEKEENPFAILKGHDKEGYGLSWNKYKQGLLLSGSYDNKICVYDLERFGSKKIQPKKIFNIHNNVVEDVEWLPQTDSVFGSVSDDKKFILTDLRTKNRIKEFVTHTSETNTLAFNPKNNNFLLTGSNDLTIKLWDLRNHKLPVHIFKNHTQAVYRLIWYPFETNIFASSEDGTKIYLWDINKIGGEKFDMYDDSPTELIFTHSEHRSVIRDFSWNPTIPFVISSTDDDHKHKIIKIKKKAIHFRQSQLKEDFIEL</sequence>
<evidence type="ECO:0000256" key="6">
    <source>
        <dbReference type="PROSITE-ProRule" id="PRU00221"/>
    </source>
</evidence>
<evidence type="ECO:0000256" key="7">
    <source>
        <dbReference type="SAM" id="MobiDB-lite"/>
    </source>
</evidence>
<dbReference type="PROSITE" id="PS50294">
    <property type="entry name" value="WD_REPEATS_REGION"/>
    <property type="match status" value="1"/>
</dbReference>
<name>A0AAV8AJF9_9EUKA</name>
<dbReference type="Pfam" id="PF12265">
    <property type="entry name" value="CAF1C_H4-bd"/>
    <property type="match status" value="1"/>
</dbReference>
<dbReference type="AlphaFoldDB" id="A0AAV8AJF9"/>
<keyword evidence="4" id="KW-0156">Chromatin regulator</keyword>
<dbReference type="SMART" id="SM00320">
    <property type="entry name" value="WD40"/>
    <property type="match status" value="6"/>
</dbReference>
<protein>
    <submittedName>
        <fullName evidence="9">Wd40 repeat family</fullName>
    </submittedName>
</protein>
<dbReference type="PROSITE" id="PS00678">
    <property type="entry name" value="WD_REPEATS_1"/>
    <property type="match status" value="1"/>
</dbReference>
<evidence type="ECO:0000256" key="4">
    <source>
        <dbReference type="ARBA" id="ARBA00022853"/>
    </source>
</evidence>
<dbReference type="InterPro" id="IPR001680">
    <property type="entry name" value="WD40_rpt"/>
</dbReference>
<dbReference type="GO" id="GO:0005634">
    <property type="term" value="C:nucleus"/>
    <property type="evidence" value="ECO:0007669"/>
    <property type="project" value="UniProtKB-SubCell"/>
</dbReference>
<comment type="subcellular location">
    <subcellularLocation>
        <location evidence="1">Nucleus</location>
    </subcellularLocation>
</comment>
<accession>A0AAV8AJF9</accession>
<feature type="region of interest" description="Disordered" evidence="7">
    <location>
        <begin position="38"/>
        <end position="75"/>
    </location>
</feature>
<keyword evidence="3" id="KW-0677">Repeat</keyword>
<dbReference type="Pfam" id="PF00400">
    <property type="entry name" value="WD40"/>
    <property type="match status" value="3"/>
</dbReference>
<dbReference type="InterPro" id="IPR022052">
    <property type="entry name" value="Histone-bd_RBBP4-like_N"/>
</dbReference>
<evidence type="ECO:0000256" key="1">
    <source>
        <dbReference type="ARBA" id="ARBA00004123"/>
    </source>
</evidence>
<feature type="repeat" description="WD" evidence="6">
    <location>
        <begin position="298"/>
        <end position="334"/>
    </location>
</feature>
<evidence type="ECO:0000256" key="3">
    <source>
        <dbReference type="ARBA" id="ARBA00022737"/>
    </source>
</evidence>
<reference evidence="9" key="1">
    <citation type="submission" date="2022-08" db="EMBL/GenBank/DDBJ databases">
        <title>Novel sulphate-reducing endosymbionts in the free-living metamonad Anaeramoeba.</title>
        <authorList>
            <person name="Jerlstrom-Hultqvist J."/>
            <person name="Cepicka I."/>
            <person name="Gallot-Lavallee L."/>
            <person name="Salas-Leiva D."/>
            <person name="Curtis B.A."/>
            <person name="Zahonova K."/>
            <person name="Pipaliya S."/>
            <person name="Dacks J."/>
            <person name="Roger A.J."/>
        </authorList>
    </citation>
    <scope>NUCLEOTIDE SEQUENCE</scope>
    <source>
        <strain evidence="9">Busselton2</strain>
    </source>
</reference>
<organism evidence="9 10">
    <name type="scientific">Anaeramoeba flamelloides</name>
    <dbReference type="NCBI Taxonomy" id="1746091"/>
    <lineage>
        <taxon>Eukaryota</taxon>
        <taxon>Metamonada</taxon>
        <taxon>Anaeramoebidae</taxon>
        <taxon>Anaeramoeba</taxon>
    </lineage>
</organism>
<feature type="compositionally biased region" description="Low complexity" evidence="7">
    <location>
        <begin position="48"/>
        <end position="68"/>
    </location>
</feature>
<dbReference type="Gene3D" id="2.130.10.10">
    <property type="entry name" value="YVTN repeat-like/Quinoprotein amine dehydrogenase"/>
    <property type="match status" value="1"/>
</dbReference>
<keyword evidence="5" id="KW-0539">Nucleus</keyword>
<dbReference type="SUPFAM" id="SSF50978">
    <property type="entry name" value="WD40 repeat-like"/>
    <property type="match status" value="1"/>
</dbReference>
<dbReference type="InterPro" id="IPR036322">
    <property type="entry name" value="WD40_repeat_dom_sf"/>
</dbReference>
<dbReference type="PROSITE" id="PS50082">
    <property type="entry name" value="WD_REPEATS_2"/>
    <property type="match status" value="1"/>
</dbReference>
<evidence type="ECO:0000256" key="2">
    <source>
        <dbReference type="ARBA" id="ARBA00022574"/>
    </source>
</evidence>
<gene>
    <name evidence="9" type="ORF">M0812_04676</name>
</gene>
<evidence type="ECO:0000313" key="9">
    <source>
        <dbReference type="EMBL" id="KAJ3452897.1"/>
    </source>
</evidence>
<dbReference type="Proteomes" id="UP001146793">
    <property type="component" value="Unassembled WGS sequence"/>
</dbReference>
<dbReference type="InterPro" id="IPR015943">
    <property type="entry name" value="WD40/YVTN_repeat-like_dom_sf"/>
</dbReference>
<feature type="domain" description="Histone-binding protein RBBP4-like N-terminal" evidence="8">
    <location>
        <begin position="88"/>
        <end position="138"/>
    </location>
</feature>
<dbReference type="EMBL" id="JANTQA010000008">
    <property type="protein sequence ID" value="KAJ3452897.1"/>
    <property type="molecule type" value="Genomic_DNA"/>
</dbReference>